<protein>
    <submittedName>
        <fullName evidence="1">Uncharacterized protein</fullName>
    </submittedName>
</protein>
<reference evidence="1 2" key="1">
    <citation type="journal article" date="2018" name="Sci. Rep.">
        <title>Genomic signatures of local adaptation to the degree of environmental predictability in rotifers.</title>
        <authorList>
            <person name="Franch-Gras L."/>
            <person name="Hahn C."/>
            <person name="Garcia-Roger E.M."/>
            <person name="Carmona M.J."/>
            <person name="Serra M."/>
            <person name="Gomez A."/>
        </authorList>
    </citation>
    <scope>NUCLEOTIDE SEQUENCE [LARGE SCALE GENOMIC DNA]</scope>
    <source>
        <strain evidence="1">HYR1</strain>
    </source>
</reference>
<evidence type="ECO:0000313" key="2">
    <source>
        <dbReference type="Proteomes" id="UP000276133"/>
    </source>
</evidence>
<comment type="caution">
    <text evidence="1">The sequence shown here is derived from an EMBL/GenBank/DDBJ whole genome shotgun (WGS) entry which is preliminary data.</text>
</comment>
<organism evidence="1 2">
    <name type="scientific">Brachionus plicatilis</name>
    <name type="common">Marine rotifer</name>
    <name type="synonym">Brachionus muelleri</name>
    <dbReference type="NCBI Taxonomy" id="10195"/>
    <lineage>
        <taxon>Eukaryota</taxon>
        <taxon>Metazoa</taxon>
        <taxon>Spiralia</taxon>
        <taxon>Gnathifera</taxon>
        <taxon>Rotifera</taxon>
        <taxon>Eurotatoria</taxon>
        <taxon>Monogononta</taxon>
        <taxon>Pseudotrocha</taxon>
        <taxon>Ploima</taxon>
        <taxon>Brachionidae</taxon>
        <taxon>Brachionus</taxon>
    </lineage>
</organism>
<gene>
    <name evidence="1" type="ORF">BpHYR1_037172</name>
</gene>
<accession>A0A3M7REM9</accession>
<dbReference type="AlphaFoldDB" id="A0A3M7REM9"/>
<keyword evidence="2" id="KW-1185">Reference proteome</keyword>
<dbReference type="EMBL" id="REGN01003554">
    <property type="protein sequence ID" value="RNA21980.1"/>
    <property type="molecule type" value="Genomic_DNA"/>
</dbReference>
<proteinExistence type="predicted"/>
<name>A0A3M7REM9_BRAPC</name>
<sequence>MFVKFFSEIKKLSKIQSLFHTQILAKISHISSIFFREKKSELVKSQRSKKSDQINAYLCKIHVKDEFDFKNFLTFASTSEKLNLFSKIFKYKEFMLFYLNYPII</sequence>
<dbReference type="Proteomes" id="UP000276133">
    <property type="component" value="Unassembled WGS sequence"/>
</dbReference>
<evidence type="ECO:0000313" key="1">
    <source>
        <dbReference type="EMBL" id="RNA21980.1"/>
    </source>
</evidence>